<keyword evidence="3" id="KW-0238">DNA-binding</keyword>
<dbReference type="Gene3D" id="1.10.443.10">
    <property type="entry name" value="Intergrase catalytic core"/>
    <property type="match status" value="1"/>
</dbReference>
<dbReference type="InterPro" id="IPR010998">
    <property type="entry name" value="Integrase_recombinase_N"/>
</dbReference>
<keyword evidence="4" id="KW-0233">DNA recombination</keyword>
<dbReference type="InterPro" id="IPR013762">
    <property type="entry name" value="Integrase-like_cat_sf"/>
</dbReference>
<dbReference type="GO" id="GO:0006310">
    <property type="term" value="P:DNA recombination"/>
    <property type="evidence" value="ECO:0007669"/>
    <property type="project" value="UniProtKB-KW"/>
</dbReference>
<dbReference type="AlphaFoldDB" id="A0A1C4FUD1"/>
<gene>
    <name evidence="6" type="ORF">GA0061070_104336</name>
</gene>
<dbReference type="SUPFAM" id="SSF56349">
    <property type="entry name" value="DNA breaking-rejoining enzymes"/>
    <property type="match status" value="1"/>
</dbReference>
<dbReference type="InterPro" id="IPR002104">
    <property type="entry name" value="Integrase_catalytic"/>
</dbReference>
<reference evidence="7" key="1">
    <citation type="submission" date="2016-08" db="EMBL/GenBank/DDBJ databases">
        <authorList>
            <person name="Varghese N."/>
            <person name="Submissions Spin"/>
        </authorList>
    </citation>
    <scope>NUCLEOTIDE SEQUENCE [LARGE SCALE GENOMIC DNA]</scope>
    <source>
        <strain evidence="7">REICA_142</strain>
    </source>
</reference>
<name>A0A1C4FUD1_9ENTR</name>
<dbReference type="Pfam" id="PF00589">
    <property type="entry name" value="Phage_integrase"/>
    <property type="match status" value="1"/>
</dbReference>
<accession>A0A1C4FUD1</accession>
<evidence type="ECO:0000256" key="4">
    <source>
        <dbReference type="ARBA" id="ARBA00023172"/>
    </source>
</evidence>
<evidence type="ECO:0000256" key="2">
    <source>
        <dbReference type="ARBA" id="ARBA00022908"/>
    </source>
</evidence>
<keyword evidence="7" id="KW-1185">Reference proteome</keyword>
<dbReference type="PANTHER" id="PTHR30629">
    <property type="entry name" value="PROPHAGE INTEGRASE"/>
    <property type="match status" value="1"/>
</dbReference>
<sequence length="561" mass="64380">MVHSMANNVSHKLSHTMIRGRTYYTNFRLNDSTSFVRLSLGTDSRKQAEVIMNQIRPFIPLVQNGTMSLDEFKRKMQGYRAATKQDFDNYLLHALERDIAEVERLPELGQWHRNINPDSPLSASDTVEAAQGYSEAHFQRMVNGSDQTANEVLASFHMKKLELSKGDLPLANQVGAALDMSRATVAQAYEAFYSKDLLRYRQLIATLQNQLEKQKLKSSPQSSVETNQAFSTEVKDTASQAIKLSEAWTQYVEEKGQKWRASIANENQRFFDVLIYVIGDKPIDRVTKQDIREALKVTENLPTRTKLPYKRLSLPECIDYDVPEEDLISSQHVEKHLKIWRSLFKTYLVDTKDQLEKSPTDGITYEVKPNRRGHFSNAELSKLKTKLFSLEDNDWRKWYFLTLIYTGARRGEIASIRKRDIRLDEETSRWYIYIEDGKTEHAQRQIPLNKVLESGLLSLADALNDGDLIFSDLPNYTTATAEWAKLMNETGVPDYDEFGLKRRIHSLRHTFVSHCLASGGVSLPLMQFVVGHSRTQSLGVTSIYTHRPPLKDLLCVVDFQK</sequence>
<dbReference type="PANTHER" id="PTHR30629:SF2">
    <property type="entry name" value="PROPHAGE INTEGRASE INTS-RELATED"/>
    <property type="match status" value="1"/>
</dbReference>
<evidence type="ECO:0000313" key="6">
    <source>
        <dbReference type="EMBL" id="SCC59619.1"/>
    </source>
</evidence>
<dbReference type="InterPro" id="IPR050808">
    <property type="entry name" value="Phage_Integrase"/>
</dbReference>
<feature type="domain" description="Tyr recombinase" evidence="5">
    <location>
        <begin position="370"/>
        <end position="558"/>
    </location>
</feature>
<dbReference type="EMBL" id="FMBC01000043">
    <property type="protein sequence ID" value="SCC59619.1"/>
    <property type="molecule type" value="Genomic_DNA"/>
</dbReference>
<comment type="similarity">
    <text evidence="1">Belongs to the 'phage' integrase family.</text>
</comment>
<evidence type="ECO:0000313" key="7">
    <source>
        <dbReference type="Proteomes" id="UP000198515"/>
    </source>
</evidence>
<dbReference type="InterPro" id="IPR011010">
    <property type="entry name" value="DNA_brk_join_enz"/>
</dbReference>
<evidence type="ECO:0000256" key="3">
    <source>
        <dbReference type="ARBA" id="ARBA00023125"/>
    </source>
</evidence>
<evidence type="ECO:0000256" key="1">
    <source>
        <dbReference type="ARBA" id="ARBA00008857"/>
    </source>
</evidence>
<proteinExistence type="inferred from homology"/>
<keyword evidence="2" id="KW-0229">DNA integration</keyword>
<protein>
    <submittedName>
        <fullName evidence="6">Phage integrase family protein</fullName>
    </submittedName>
</protein>
<dbReference type="GO" id="GO:0003677">
    <property type="term" value="F:DNA binding"/>
    <property type="evidence" value="ECO:0007669"/>
    <property type="project" value="UniProtKB-KW"/>
</dbReference>
<organism evidence="6 7">
    <name type="scientific">Kosakonia oryziphila</name>
    <dbReference type="NCBI Taxonomy" id="1005667"/>
    <lineage>
        <taxon>Bacteria</taxon>
        <taxon>Pseudomonadati</taxon>
        <taxon>Pseudomonadota</taxon>
        <taxon>Gammaproteobacteria</taxon>
        <taxon>Enterobacterales</taxon>
        <taxon>Enterobacteriaceae</taxon>
        <taxon>Kosakonia</taxon>
    </lineage>
</organism>
<evidence type="ECO:0000259" key="5">
    <source>
        <dbReference type="PROSITE" id="PS51898"/>
    </source>
</evidence>
<dbReference type="PROSITE" id="PS51898">
    <property type="entry name" value="TYR_RECOMBINASE"/>
    <property type="match status" value="1"/>
</dbReference>
<dbReference type="GO" id="GO:0015074">
    <property type="term" value="P:DNA integration"/>
    <property type="evidence" value="ECO:0007669"/>
    <property type="project" value="UniProtKB-KW"/>
</dbReference>
<dbReference type="Proteomes" id="UP000198515">
    <property type="component" value="Unassembled WGS sequence"/>
</dbReference>
<dbReference type="Gene3D" id="1.10.150.130">
    <property type="match status" value="1"/>
</dbReference>